<organism evidence="4 5">
    <name type="scientific">Kiloniella laminariae</name>
    <dbReference type="NCBI Taxonomy" id="454162"/>
    <lineage>
        <taxon>Bacteria</taxon>
        <taxon>Pseudomonadati</taxon>
        <taxon>Pseudomonadota</taxon>
        <taxon>Alphaproteobacteria</taxon>
        <taxon>Rhodospirillales</taxon>
        <taxon>Kiloniellaceae</taxon>
        <taxon>Kiloniella</taxon>
    </lineage>
</organism>
<dbReference type="EMBL" id="JAPWGY010000004">
    <property type="protein sequence ID" value="MCZ4281646.1"/>
    <property type="molecule type" value="Genomic_DNA"/>
</dbReference>
<evidence type="ECO:0000256" key="1">
    <source>
        <dbReference type="SAM" id="Coils"/>
    </source>
</evidence>
<feature type="compositionally biased region" description="Polar residues" evidence="2">
    <location>
        <begin position="1"/>
        <end position="11"/>
    </location>
</feature>
<feature type="transmembrane region" description="Helical" evidence="3">
    <location>
        <begin position="165"/>
        <end position="185"/>
    </location>
</feature>
<evidence type="ECO:0000256" key="2">
    <source>
        <dbReference type="SAM" id="MobiDB-lite"/>
    </source>
</evidence>
<evidence type="ECO:0000256" key="3">
    <source>
        <dbReference type="SAM" id="Phobius"/>
    </source>
</evidence>
<feature type="region of interest" description="Disordered" evidence="2">
    <location>
        <begin position="1"/>
        <end position="21"/>
    </location>
</feature>
<feature type="region of interest" description="Disordered" evidence="2">
    <location>
        <begin position="776"/>
        <end position="818"/>
    </location>
</feature>
<keyword evidence="3" id="KW-0812">Transmembrane</keyword>
<gene>
    <name evidence="4" type="ORF">O4H49_12720</name>
</gene>
<feature type="transmembrane region" description="Helical" evidence="3">
    <location>
        <begin position="41"/>
        <end position="64"/>
    </location>
</feature>
<dbReference type="InterPro" id="IPR012683">
    <property type="entry name" value="CHP02302_TM"/>
</dbReference>
<dbReference type="RefSeq" id="WP_269423812.1">
    <property type="nucleotide sequence ID" value="NZ_JAPWGY010000004.1"/>
</dbReference>
<dbReference type="Pfam" id="PF13779">
    <property type="entry name" value="DUF4175"/>
    <property type="match status" value="1"/>
</dbReference>
<keyword evidence="3" id="KW-0472">Membrane</keyword>
<name>A0ABT4LKN3_9PROT</name>
<reference evidence="4" key="1">
    <citation type="submission" date="2022-12" db="EMBL/GenBank/DDBJ databases">
        <title>Bacterial isolates from different developmental stages of Nematostella vectensis.</title>
        <authorList>
            <person name="Fraune S."/>
        </authorList>
    </citation>
    <scope>NUCLEOTIDE SEQUENCE</scope>
    <source>
        <strain evidence="4">G21630-S1</strain>
    </source>
</reference>
<keyword evidence="5" id="KW-1185">Reference proteome</keyword>
<evidence type="ECO:0000313" key="4">
    <source>
        <dbReference type="EMBL" id="MCZ4281646.1"/>
    </source>
</evidence>
<keyword evidence="1" id="KW-0175">Coiled coil</keyword>
<feature type="region of interest" description="Disordered" evidence="2">
    <location>
        <begin position="643"/>
        <end position="705"/>
    </location>
</feature>
<feature type="transmembrane region" description="Helical" evidence="3">
    <location>
        <begin position="70"/>
        <end position="93"/>
    </location>
</feature>
<feature type="region of interest" description="Disordered" evidence="2">
    <location>
        <begin position="722"/>
        <end position="761"/>
    </location>
</feature>
<keyword evidence="3" id="KW-1133">Transmembrane helix</keyword>
<accession>A0ABT4LKN3</accession>
<evidence type="ECO:0000313" key="5">
    <source>
        <dbReference type="Proteomes" id="UP001069802"/>
    </source>
</evidence>
<feature type="compositionally biased region" description="Basic and acidic residues" evidence="2">
    <location>
        <begin position="671"/>
        <end position="701"/>
    </location>
</feature>
<sequence length="852" mass="96355">MQKDSPPSTVPITRGDRPEPDLPRDLRKAVLLTRLVLSIDALWAASWPFCISFSAIVLWMLLGLGSSFPVWFHLVFLTGSALLLLGTVVWFCLKLKLPDRHTIYRRLERHNSLRHRPLSSLGDRPVQVTTSGLQLWQENRTRLARDLKALQIPRITPLMVSKDPYGLRSLLAVGLFIALFSMELWPERLNKNLNISGLLVASPGTGTRYSIWLTPPDYTGAAPLFFDQDFLIPPQLSLPENSRAIIQVHGPESPPGLTLANDDLSFERTGETSFQSSFQLTKSGTFSVSSGFQSLVETEFDLKEDLPPSVILLEKPLGNTQGLLRLVFETRDDYGTTELGITFWQNDPDAAEKYTLPLPASNEQQYQSLHFLDLTDHIWAGEEVWLQLSVKDKIGQIGLEDQVKIRLPERTFTHPLARTLVSLRKDLVQRRNSVKVMLSLDALVKQPQNYDYDSLVSLALSVAGKNLLHRPHEDSVTESQNLLWRTALHLENGRLSTAQRDLRQIQEQLREALAADASMEEIAQLMDQLQQAVDSLLTSMLEEFLKNEKNQPPSPIPDDQMTVDQKDLQEMIDQARMLAENGQLDEAQKLLSDLQNMLENMAFQQGQQQQNPMSEAGRRAFEELQDLIKRQEELLENSYKRQQELDQNQQGGQKKEPGEQTSSRNIPGDSRPGDKGQGEGGNEGERQARDAKSQEQLRQELEQLMQQLQDMLGQIPEDLEQAEQSMGIARDALQGQDGDGNETEQAVQAQTRSLRKLQNGAEQAAEKFLQMLSQAPESGSGWVRGQSGKGRDPFGRNLGENGRTMTKQGVPLPKEADFLESRGILQELRERRNDRNRSQEEKTYIQRLLERF</sequence>
<dbReference type="Proteomes" id="UP001069802">
    <property type="component" value="Unassembled WGS sequence"/>
</dbReference>
<protein>
    <submittedName>
        <fullName evidence="4">DUF4175 family protein</fullName>
    </submittedName>
</protein>
<proteinExistence type="predicted"/>
<feature type="compositionally biased region" description="Polar residues" evidence="2">
    <location>
        <begin position="743"/>
        <end position="752"/>
    </location>
</feature>
<feature type="coiled-coil region" evidence="1">
    <location>
        <begin position="495"/>
        <end position="539"/>
    </location>
</feature>
<comment type="caution">
    <text evidence="4">The sequence shown here is derived from an EMBL/GenBank/DDBJ whole genome shotgun (WGS) entry which is preliminary data.</text>
</comment>